<dbReference type="InterPro" id="IPR040256">
    <property type="entry name" value="At4g02000-like"/>
</dbReference>
<dbReference type="AlphaFoldDB" id="A0AAV2DBZ4"/>
<evidence type="ECO:0000313" key="1">
    <source>
        <dbReference type="EMBL" id="CAL1371216.1"/>
    </source>
</evidence>
<protein>
    <submittedName>
        <fullName evidence="1">Uncharacterized protein</fullName>
    </submittedName>
</protein>
<name>A0AAV2DBZ4_9ROSI</name>
<dbReference type="PANTHER" id="PTHR31286:SF165">
    <property type="entry name" value="DUF4283 DOMAIN-CONTAINING PROTEIN"/>
    <property type="match status" value="1"/>
</dbReference>
<sequence length="133" mass="14655">MLGKPLWCDKASRLGRRLGYPKVRVEVGLNSQFPASLTLVPDRRSSYFVHLKYCNMPEICTKCSRFGHKCPETEADVVQAETGEAIADIVQAEVDEAVAEEVQTEVVESLDEVGNSLAGPVLEVESRKSVITM</sequence>
<dbReference type="Proteomes" id="UP001497516">
    <property type="component" value="Chromosome 2"/>
</dbReference>
<gene>
    <name evidence="1" type="ORF">LTRI10_LOCUS13293</name>
</gene>
<keyword evidence="2" id="KW-1185">Reference proteome</keyword>
<dbReference type="EMBL" id="OZ034815">
    <property type="protein sequence ID" value="CAL1371216.1"/>
    <property type="molecule type" value="Genomic_DNA"/>
</dbReference>
<accession>A0AAV2DBZ4</accession>
<proteinExistence type="predicted"/>
<dbReference type="PANTHER" id="PTHR31286">
    <property type="entry name" value="GLYCINE-RICH CELL WALL STRUCTURAL PROTEIN 1.8-LIKE"/>
    <property type="match status" value="1"/>
</dbReference>
<reference evidence="1 2" key="1">
    <citation type="submission" date="2024-04" db="EMBL/GenBank/DDBJ databases">
        <authorList>
            <person name="Fracassetti M."/>
        </authorList>
    </citation>
    <scope>NUCLEOTIDE SEQUENCE [LARGE SCALE GENOMIC DNA]</scope>
</reference>
<organism evidence="1 2">
    <name type="scientific">Linum trigynum</name>
    <dbReference type="NCBI Taxonomy" id="586398"/>
    <lineage>
        <taxon>Eukaryota</taxon>
        <taxon>Viridiplantae</taxon>
        <taxon>Streptophyta</taxon>
        <taxon>Embryophyta</taxon>
        <taxon>Tracheophyta</taxon>
        <taxon>Spermatophyta</taxon>
        <taxon>Magnoliopsida</taxon>
        <taxon>eudicotyledons</taxon>
        <taxon>Gunneridae</taxon>
        <taxon>Pentapetalae</taxon>
        <taxon>rosids</taxon>
        <taxon>fabids</taxon>
        <taxon>Malpighiales</taxon>
        <taxon>Linaceae</taxon>
        <taxon>Linum</taxon>
    </lineage>
</organism>
<evidence type="ECO:0000313" key="2">
    <source>
        <dbReference type="Proteomes" id="UP001497516"/>
    </source>
</evidence>